<keyword evidence="2" id="KW-1185">Reference proteome</keyword>
<dbReference type="Proteomes" id="UP000198406">
    <property type="component" value="Unassembled WGS sequence"/>
</dbReference>
<reference evidence="1 2" key="1">
    <citation type="journal article" date="2015" name="Plant Cell">
        <title>Oil accumulation by the oleaginous diatom Fistulifera solaris as revealed by the genome and transcriptome.</title>
        <authorList>
            <person name="Tanaka T."/>
            <person name="Maeda Y."/>
            <person name="Veluchamy A."/>
            <person name="Tanaka M."/>
            <person name="Abida H."/>
            <person name="Marechal E."/>
            <person name="Bowler C."/>
            <person name="Muto M."/>
            <person name="Sunaga Y."/>
            <person name="Tanaka M."/>
            <person name="Yoshino T."/>
            <person name="Taniguchi T."/>
            <person name="Fukuda Y."/>
            <person name="Nemoto M."/>
            <person name="Matsumoto M."/>
            <person name="Wong P.S."/>
            <person name="Aburatani S."/>
            <person name="Fujibuchi W."/>
        </authorList>
    </citation>
    <scope>NUCLEOTIDE SEQUENCE [LARGE SCALE GENOMIC DNA]</scope>
    <source>
        <strain evidence="1 2">JPCC DA0580</strain>
    </source>
</reference>
<comment type="caution">
    <text evidence="1">The sequence shown here is derived from an EMBL/GenBank/DDBJ whole genome shotgun (WGS) entry which is preliminary data.</text>
</comment>
<organism evidence="1 2">
    <name type="scientific">Fistulifera solaris</name>
    <name type="common">Oleaginous diatom</name>
    <dbReference type="NCBI Taxonomy" id="1519565"/>
    <lineage>
        <taxon>Eukaryota</taxon>
        <taxon>Sar</taxon>
        <taxon>Stramenopiles</taxon>
        <taxon>Ochrophyta</taxon>
        <taxon>Bacillariophyta</taxon>
        <taxon>Bacillariophyceae</taxon>
        <taxon>Bacillariophycidae</taxon>
        <taxon>Naviculales</taxon>
        <taxon>Naviculaceae</taxon>
        <taxon>Fistulifera</taxon>
    </lineage>
</organism>
<evidence type="ECO:0000313" key="1">
    <source>
        <dbReference type="EMBL" id="GAX15031.1"/>
    </source>
</evidence>
<sequence length="206" mass="23205">MVTALLFDHDESSCELANDAVPDLVHDSDSSSCSSFSPVKSSLTSITSVASHDDELLRIISDAADARDDSCAIKKDTCSEPYHRAKQVSWGTLNIKMYPIICGDHPDCVHGPPLTIAWDHVAEVTKSIDEVELQRSSPSSPATRLNWLARRQLVRSLGATYEDIDEAQKESRRCRLQREATLARLRFHDWREKIFRRLGRTFHVKA</sequence>
<accession>A0A1Z5JML9</accession>
<protein>
    <submittedName>
        <fullName evidence="1">Uncharacterized protein</fullName>
    </submittedName>
</protein>
<name>A0A1Z5JML9_FISSO</name>
<dbReference type="EMBL" id="BDSP01000087">
    <property type="protein sequence ID" value="GAX15031.1"/>
    <property type="molecule type" value="Genomic_DNA"/>
</dbReference>
<dbReference type="AlphaFoldDB" id="A0A1Z5JML9"/>
<dbReference type="InParanoid" id="A0A1Z5JML9"/>
<dbReference type="OrthoDB" id="46996at2759"/>
<proteinExistence type="predicted"/>
<gene>
    <name evidence="1" type="ORF">FisN_12Lh273</name>
</gene>
<evidence type="ECO:0000313" key="2">
    <source>
        <dbReference type="Proteomes" id="UP000198406"/>
    </source>
</evidence>